<name>A0A417XTN8_9ACTN</name>
<feature type="domain" description="Mce/MlaD" evidence="2">
    <location>
        <begin position="76"/>
        <end position="150"/>
    </location>
</feature>
<gene>
    <name evidence="4" type="ORF">D0Z08_28770</name>
</gene>
<dbReference type="PANTHER" id="PTHR33371">
    <property type="entry name" value="INTERMEMBRANE PHOSPHOLIPID TRANSPORT SYSTEM BINDING PROTEIN MLAD-RELATED"/>
    <property type="match status" value="1"/>
</dbReference>
<dbReference type="InterPro" id="IPR024516">
    <property type="entry name" value="Mce_C"/>
</dbReference>
<dbReference type="InterPro" id="IPR005693">
    <property type="entry name" value="Mce"/>
</dbReference>
<feature type="domain" description="Mammalian cell entry C-terminal" evidence="3">
    <location>
        <begin position="157"/>
        <end position="327"/>
    </location>
</feature>
<dbReference type="GO" id="GO:0005576">
    <property type="term" value="C:extracellular region"/>
    <property type="evidence" value="ECO:0007669"/>
    <property type="project" value="TreeGrafter"/>
</dbReference>
<proteinExistence type="predicted"/>
<comment type="caution">
    <text evidence="4">The sequence shown here is derived from an EMBL/GenBank/DDBJ whole genome shotgun (WGS) entry which is preliminary data.</text>
</comment>
<evidence type="ECO:0000259" key="2">
    <source>
        <dbReference type="Pfam" id="PF02470"/>
    </source>
</evidence>
<dbReference type="EMBL" id="QXGH01000043">
    <property type="protein sequence ID" value="RHW23621.1"/>
    <property type="molecule type" value="Genomic_DNA"/>
</dbReference>
<dbReference type="OrthoDB" id="9774928at2"/>
<dbReference type="NCBIfam" id="TIGR00996">
    <property type="entry name" value="Mtu_fam_mce"/>
    <property type="match status" value="1"/>
</dbReference>
<dbReference type="Proteomes" id="UP000283644">
    <property type="component" value="Unassembled WGS sequence"/>
</dbReference>
<dbReference type="InterPro" id="IPR003399">
    <property type="entry name" value="Mce/MlaD"/>
</dbReference>
<reference evidence="4 5" key="1">
    <citation type="submission" date="2018-09" db="EMBL/GenBank/DDBJ databases">
        <title>Genome sequencing of Nocardioides immobilis CCTCC AB 2017083 for comparison to Nocardioides silvaticus.</title>
        <authorList>
            <person name="Li C."/>
            <person name="Wang G."/>
        </authorList>
    </citation>
    <scope>NUCLEOTIDE SEQUENCE [LARGE SCALE GENOMIC DNA]</scope>
    <source>
        <strain evidence="4 5">CCTCC AB 2017083</strain>
    </source>
</reference>
<dbReference type="PANTHER" id="PTHR33371:SF15">
    <property type="entry name" value="LIPOPROTEIN LPRN"/>
    <property type="match status" value="1"/>
</dbReference>
<dbReference type="InterPro" id="IPR052336">
    <property type="entry name" value="MlaD_Phospholipid_Transporter"/>
</dbReference>
<organism evidence="4 5">
    <name type="scientific">Nocardioides immobilis</name>
    <dbReference type="NCBI Taxonomy" id="2049295"/>
    <lineage>
        <taxon>Bacteria</taxon>
        <taxon>Bacillati</taxon>
        <taxon>Actinomycetota</taxon>
        <taxon>Actinomycetes</taxon>
        <taxon>Propionibacteriales</taxon>
        <taxon>Nocardioidaceae</taxon>
        <taxon>Nocardioides</taxon>
    </lineage>
</organism>
<feature type="compositionally biased region" description="Basic and acidic residues" evidence="1">
    <location>
        <begin position="414"/>
        <end position="424"/>
    </location>
</feature>
<accession>A0A417XTN8</accession>
<dbReference type="AlphaFoldDB" id="A0A417XTN8"/>
<protein>
    <submittedName>
        <fullName evidence="4">MCE family protein</fullName>
    </submittedName>
</protein>
<evidence type="ECO:0000256" key="1">
    <source>
        <dbReference type="SAM" id="MobiDB-lite"/>
    </source>
</evidence>
<feature type="region of interest" description="Disordered" evidence="1">
    <location>
        <begin position="373"/>
        <end position="429"/>
    </location>
</feature>
<evidence type="ECO:0000313" key="4">
    <source>
        <dbReference type="EMBL" id="RHW23621.1"/>
    </source>
</evidence>
<keyword evidence="5" id="KW-1185">Reference proteome</keyword>
<evidence type="ECO:0000313" key="5">
    <source>
        <dbReference type="Proteomes" id="UP000283644"/>
    </source>
</evidence>
<dbReference type="Pfam" id="PF11887">
    <property type="entry name" value="Mce4_CUP1"/>
    <property type="match status" value="1"/>
</dbReference>
<sequence>MRCAARDGCDQPAVPRRARAAARPGRPWAGRCPVRARRTALRRLLPGGIALVLLGAGCAIQPNDNTLPGQTAVGDDGYTVEVHFDQIENLVPNSTVQMDNVVIGTVASIDTADWQAVVELRLLDDTPVPENAVFSIGQKTLLGAQYVEVVARRQQSGSSLADGDVVPVDQTGTYPATEQVLGAVALLLNNGGLSQISTITGQLSTALQGRVPDARGLIRHTNDLLAVLDSNREEIVAALESLDALSAGLRSDQDRLVSAIDRITPGLRILEEERERLVSAVTNTARTSNRAVRVVRASESALLANLDALGPILTNLGRVSGSLPEALKFGISLPFPAMTGSNAFKGDYLNLFTTFDLRGSTLADAWLGGLPPALQGGDPVQDPLTTPDPGQDEDPAGGLGGTVDGLLDNLNLGDKQDKPDKNSSDDPSGCLLSALGLCP</sequence>
<evidence type="ECO:0000259" key="3">
    <source>
        <dbReference type="Pfam" id="PF11887"/>
    </source>
</evidence>
<feature type="compositionally biased region" description="Low complexity" evidence="1">
    <location>
        <begin position="404"/>
        <end position="413"/>
    </location>
</feature>
<dbReference type="Pfam" id="PF02470">
    <property type="entry name" value="MlaD"/>
    <property type="match status" value="1"/>
</dbReference>